<gene>
    <name evidence="3" type="ORF">FB474_1389</name>
</gene>
<dbReference type="Gene3D" id="3.50.50.60">
    <property type="entry name" value="FAD/NAD(P)-binding domain"/>
    <property type="match status" value="2"/>
</dbReference>
<dbReference type="Proteomes" id="UP000319514">
    <property type="component" value="Unassembled WGS sequence"/>
</dbReference>
<reference evidence="3 4" key="1">
    <citation type="submission" date="2019-06" db="EMBL/GenBank/DDBJ databases">
        <title>Sequencing the genomes of 1000 actinobacteria strains.</title>
        <authorList>
            <person name="Klenk H.-P."/>
        </authorList>
    </citation>
    <scope>NUCLEOTIDE SEQUENCE [LARGE SCALE GENOMIC DNA]</scope>
    <source>
        <strain evidence="3 4">DSM 18082</strain>
    </source>
</reference>
<dbReference type="EMBL" id="VFOQ01000001">
    <property type="protein sequence ID" value="TQL60014.1"/>
    <property type="molecule type" value="Genomic_DNA"/>
</dbReference>
<dbReference type="AlphaFoldDB" id="A0A542ZI51"/>
<dbReference type="GO" id="GO:0016491">
    <property type="term" value="F:oxidoreductase activity"/>
    <property type="evidence" value="ECO:0007669"/>
    <property type="project" value="InterPro"/>
</dbReference>
<dbReference type="InterPro" id="IPR036188">
    <property type="entry name" value="FAD/NAD-bd_sf"/>
</dbReference>
<evidence type="ECO:0000259" key="2">
    <source>
        <dbReference type="Pfam" id="PF07992"/>
    </source>
</evidence>
<accession>A0A542ZI51</accession>
<evidence type="ECO:0000313" key="4">
    <source>
        <dbReference type="Proteomes" id="UP000319514"/>
    </source>
</evidence>
<dbReference type="InterPro" id="IPR052541">
    <property type="entry name" value="SQRD"/>
</dbReference>
<sequence>MRRHVVVIGAGAAGTMVAHRLRRRLDAATWAVTVIDRDDQHAYRPGFALVAFGTWPPSAVVRSRHAFLPDGVDLVLAEARQVDADASVVLLADGRRIAYDHLVLATGAVPRPDLVPGMTGPQWQRSVVDVSSLEGATALREALPTLRQGRLVVHLAELPVTAPGTALELTLLADAWLRRRGLRDGVELVHASPLPEPSAGAAGLLGRHGVVVEAGFRVERLDGDRQLLVGHDGRELPFDLLVTVPPHRGAGVVTRSGLGDELGYVPVDRHTLQSRAFANLYAVGDATDLPTARTTRTAWLTARVVGRTLPDHAAGRAPSASLDRRSRALPLGPVDDGLTDRVAGARGGAPGRAAARWLYWHVALPGRPLPLPVHTAAVPTGLRRHAPA</sequence>
<dbReference type="InterPro" id="IPR023753">
    <property type="entry name" value="FAD/NAD-binding_dom"/>
</dbReference>
<dbReference type="PRINTS" id="PR00368">
    <property type="entry name" value="FADPNR"/>
</dbReference>
<dbReference type="OrthoDB" id="9802771at2"/>
<keyword evidence="4" id="KW-1185">Reference proteome</keyword>
<name>A0A542ZI51_9MICO</name>
<dbReference type="RefSeq" id="WP_141787963.1">
    <property type="nucleotide sequence ID" value="NZ_BAAAKX010000005.1"/>
</dbReference>
<evidence type="ECO:0000256" key="1">
    <source>
        <dbReference type="SAM" id="MobiDB-lite"/>
    </source>
</evidence>
<comment type="caution">
    <text evidence="3">The sequence shown here is derived from an EMBL/GenBank/DDBJ whole genome shotgun (WGS) entry which is preliminary data.</text>
</comment>
<evidence type="ECO:0000313" key="3">
    <source>
        <dbReference type="EMBL" id="TQL60014.1"/>
    </source>
</evidence>
<dbReference type="Pfam" id="PF07992">
    <property type="entry name" value="Pyr_redox_2"/>
    <property type="match status" value="1"/>
</dbReference>
<dbReference type="PANTHER" id="PTHR43755">
    <property type="match status" value="1"/>
</dbReference>
<dbReference type="SUPFAM" id="SSF51905">
    <property type="entry name" value="FAD/NAD(P)-binding domain"/>
    <property type="match status" value="2"/>
</dbReference>
<protein>
    <submittedName>
        <fullName evidence="3">Sulfide:quinone oxidoreductase</fullName>
    </submittedName>
</protein>
<organism evidence="3 4">
    <name type="scientific">Oryzihumus leptocrescens</name>
    <dbReference type="NCBI Taxonomy" id="297536"/>
    <lineage>
        <taxon>Bacteria</taxon>
        <taxon>Bacillati</taxon>
        <taxon>Actinomycetota</taxon>
        <taxon>Actinomycetes</taxon>
        <taxon>Micrococcales</taxon>
        <taxon>Intrasporangiaceae</taxon>
        <taxon>Oryzihumus</taxon>
    </lineage>
</organism>
<feature type="region of interest" description="Disordered" evidence="1">
    <location>
        <begin position="312"/>
        <end position="333"/>
    </location>
</feature>
<feature type="domain" description="FAD/NAD(P)-binding" evidence="2">
    <location>
        <begin position="4"/>
        <end position="289"/>
    </location>
</feature>
<proteinExistence type="predicted"/>
<dbReference type="PANTHER" id="PTHR43755:SF1">
    <property type="entry name" value="FAD-DEPENDENT PYRIDINE NUCLEOTIDE-DISULPHIDE OXIDOREDUCTASE"/>
    <property type="match status" value="1"/>
</dbReference>